<dbReference type="InterPro" id="IPR051690">
    <property type="entry name" value="PseI-like"/>
</dbReference>
<protein>
    <submittedName>
        <fullName evidence="2">Pseudaminic acid synthase</fullName>
        <ecNumber evidence="2">2.5.1.97</ecNumber>
    </submittedName>
</protein>
<dbReference type="CDD" id="cd11615">
    <property type="entry name" value="SAF_NeuB_like"/>
    <property type="match status" value="1"/>
</dbReference>
<dbReference type="SUPFAM" id="SSF51269">
    <property type="entry name" value="AFP III-like domain"/>
    <property type="match status" value="1"/>
</dbReference>
<dbReference type="InterPro" id="IPR006190">
    <property type="entry name" value="SAF_AFP_Neu5Ac"/>
</dbReference>
<dbReference type="GO" id="GO:0016051">
    <property type="term" value="P:carbohydrate biosynthetic process"/>
    <property type="evidence" value="ECO:0007669"/>
    <property type="project" value="InterPro"/>
</dbReference>
<dbReference type="InterPro" id="IPR036732">
    <property type="entry name" value="AFP_Neu5c_C_sf"/>
</dbReference>
<dbReference type="InterPro" id="IPR013132">
    <property type="entry name" value="PseI/NeuA/B-like_N"/>
</dbReference>
<dbReference type="InterPro" id="IPR020030">
    <property type="entry name" value="Pseudaminic_synth_PseI"/>
</dbReference>
<gene>
    <name evidence="2" type="primary">pseI</name>
    <name evidence="2" type="ORF">P5S46_07135</name>
</gene>
<dbReference type="EMBL" id="CP120942">
    <property type="protein sequence ID" value="WFF99342.1"/>
    <property type="molecule type" value="Genomic_DNA"/>
</dbReference>
<dbReference type="InterPro" id="IPR057736">
    <property type="entry name" value="SAF_PseI/NeuA/NeuB"/>
</dbReference>
<dbReference type="SUPFAM" id="SSF51569">
    <property type="entry name" value="Aldolase"/>
    <property type="match status" value="1"/>
</dbReference>
<proteinExistence type="predicted"/>
<evidence type="ECO:0000313" key="2">
    <source>
        <dbReference type="EMBL" id="WFF99342.1"/>
    </source>
</evidence>
<dbReference type="PANTHER" id="PTHR42966:SF2">
    <property type="entry name" value="PSEUDAMINIC ACID SYNTHASE"/>
    <property type="match status" value="1"/>
</dbReference>
<accession>A0AAJ5Z923</accession>
<dbReference type="RefSeq" id="WP_277856821.1">
    <property type="nucleotide sequence ID" value="NZ_CP120942.1"/>
</dbReference>
<dbReference type="EC" id="2.5.1.97" evidence="2"/>
<evidence type="ECO:0000313" key="3">
    <source>
        <dbReference type="Proteomes" id="UP001218423"/>
    </source>
</evidence>
<dbReference type="SMART" id="SM00858">
    <property type="entry name" value="SAF"/>
    <property type="match status" value="1"/>
</dbReference>
<dbReference type="GO" id="GO:0047444">
    <property type="term" value="F:N-acylneuraminate-9-phosphate synthase activity"/>
    <property type="evidence" value="ECO:0007669"/>
    <property type="project" value="TreeGrafter"/>
</dbReference>
<dbReference type="InterPro" id="IPR013974">
    <property type="entry name" value="SAF"/>
</dbReference>
<sequence>MNEFTINGRIIGPDTPPYIIAELSGNHNGQLERALALVDAAADAGADAIKLQTYTADTMTIDCDLPDFHIQGGLWDGYTLYDLYTLAHTPWEWHQPLFERAKSRGLTIFSTPFDESAVDFLEELGTPAYKIASFEITDLPLLSYIAQQGKPVIISSGMSTEIEIAKALTILRENGCPQILLLHCVSGYPTPLADINLKRITRLAETFSVPVGLSDHTLGNTASQLAIALGAVAIEKHLTLARADGGPDAEFSLEPRELKDLCRQAKLCWQALGSGESGDNQAEQANLRFRRSLYFVTDIPAGTTIKPEHIRRIRPGYGLPPEALPKILGKKSRHDIYRGQAVTLEDIFL</sequence>
<organism evidence="2 3">
    <name type="scientific">Aeromonas caviae</name>
    <name type="common">Aeromonas punctata</name>
    <dbReference type="NCBI Taxonomy" id="648"/>
    <lineage>
        <taxon>Bacteria</taxon>
        <taxon>Pseudomonadati</taxon>
        <taxon>Pseudomonadota</taxon>
        <taxon>Gammaproteobacteria</taxon>
        <taxon>Aeromonadales</taxon>
        <taxon>Aeromonadaceae</taxon>
        <taxon>Aeromonas</taxon>
    </lineage>
</organism>
<evidence type="ECO:0000259" key="1">
    <source>
        <dbReference type="PROSITE" id="PS50844"/>
    </source>
</evidence>
<keyword evidence="2" id="KW-0808">Transferase</keyword>
<dbReference type="Gene3D" id="3.90.1210.10">
    <property type="entry name" value="Antifreeze-like/N-acetylneuraminic acid synthase C-terminal domain"/>
    <property type="match status" value="1"/>
</dbReference>
<feature type="domain" description="AFP-like" evidence="1">
    <location>
        <begin position="292"/>
        <end position="349"/>
    </location>
</feature>
<dbReference type="NCBIfam" id="TIGR03586">
    <property type="entry name" value="PseI"/>
    <property type="match status" value="1"/>
</dbReference>
<dbReference type="AlphaFoldDB" id="A0AAJ5Z923"/>
<dbReference type="Pfam" id="PF08666">
    <property type="entry name" value="SAF"/>
    <property type="match status" value="1"/>
</dbReference>
<dbReference type="PANTHER" id="PTHR42966">
    <property type="entry name" value="N-ACETYLNEURAMINATE SYNTHASE"/>
    <property type="match status" value="1"/>
</dbReference>
<dbReference type="Gene3D" id="3.20.20.70">
    <property type="entry name" value="Aldolase class I"/>
    <property type="match status" value="1"/>
</dbReference>
<reference evidence="2" key="1">
    <citation type="submission" date="2023-03" db="EMBL/GenBank/DDBJ databases">
        <title>Aeromonas caviae strain AC1520.</title>
        <authorList>
            <person name="Xie T."/>
            <person name="Zhang Q."/>
            <person name="Deng J."/>
            <person name="Li X."/>
        </authorList>
    </citation>
    <scope>NUCLEOTIDE SEQUENCE</scope>
    <source>
        <strain evidence="2">AC1520</strain>
    </source>
</reference>
<dbReference type="PROSITE" id="PS50844">
    <property type="entry name" value="AFP_LIKE"/>
    <property type="match status" value="1"/>
</dbReference>
<dbReference type="Proteomes" id="UP001218423">
    <property type="component" value="Chromosome"/>
</dbReference>
<name>A0AAJ5Z923_AERCA</name>
<dbReference type="Pfam" id="PF03102">
    <property type="entry name" value="NeuB"/>
    <property type="match status" value="1"/>
</dbReference>
<dbReference type="InterPro" id="IPR013785">
    <property type="entry name" value="Aldolase_TIM"/>
</dbReference>